<dbReference type="Proteomes" id="UP000814140">
    <property type="component" value="Unassembled WGS sequence"/>
</dbReference>
<gene>
    <name evidence="1" type="ORF">BV25DRAFT_1920591</name>
</gene>
<sequence length="361" mass="39339">MPLSAQNEAIYQSVRQSLFDTLFVAVFYGAFFVLMVAAMYILFRKNRGAVRTTPRVIMVSAIGLMFTCASIAFILQIPLFLGQLPSHLDPVHAGSPWSHRKTNIITSVGAVSVRINYILSDAIVVWRALTLWSSDRRIFFVLLIFMLGTIAAAGSDLGLSLSQLFDTLDIVEDQSNVKQGRRALILVGPTLATNVCATLLIAYKAWDYRVAVKAHLNEDNAATKVEKILALLVESGVIYCVMWILYTLAAFRVFPDPGPSIMDNIMVQVSGIYPTIIIILVCLQKSPCEKYATTQDSDQSMNFATAPWGSSPGGSTGTTVSRAQTTLPVVYVLDGNPAANSGEKVGDEQAQAKFDKSVVLV</sequence>
<accession>A0ACB8SKG8</accession>
<keyword evidence="2" id="KW-1185">Reference proteome</keyword>
<reference evidence="1" key="1">
    <citation type="submission" date="2021-03" db="EMBL/GenBank/DDBJ databases">
        <authorList>
            <consortium name="DOE Joint Genome Institute"/>
            <person name="Ahrendt S."/>
            <person name="Looney B.P."/>
            <person name="Miyauchi S."/>
            <person name="Morin E."/>
            <person name="Drula E."/>
            <person name="Courty P.E."/>
            <person name="Chicoki N."/>
            <person name="Fauchery L."/>
            <person name="Kohler A."/>
            <person name="Kuo A."/>
            <person name="Labutti K."/>
            <person name="Pangilinan J."/>
            <person name="Lipzen A."/>
            <person name="Riley R."/>
            <person name="Andreopoulos W."/>
            <person name="He G."/>
            <person name="Johnson J."/>
            <person name="Barry K.W."/>
            <person name="Grigoriev I.V."/>
            <person name="Nagy L."/>
            <person name="Hibbett D."/>
            <person name="Henrissat B."/>
            <person name="Matheny P.B."/>
            <person name="Labbe J."/>
            <person name="Martin F."/>
        </authorList>
    </citation>
    <scope>NUCLEOTIDE SEQUENCE</scope>
    <source>
        <strain evidence="1">HHB10654</strain>
    </source>
</reference>
<comment type="caution">
    <text evidence="1">The sequence shown here is derived from an EMBL/GenBank/DDBJ whole genome shotgun (WGS) entry which is preliminary data.</text>
</comment>
<evidence type="ECO:0000313" key="2">
    <source>
        <dbReference type="Proteomes" id="UP000814140"/>
    </source>
</evidence>
<dbReference type="EMBL" id="MU277255">
    <property type="protein sequence ID" value="KAI0056953.1"/>
    <property type="molecule type" value="Genomic_DNA"/>
</dbReference>
<evidence type="ECO:0000313" key="1">
    <source>
        <dbReference type="EMBL" id="KAI0056953.1"/>
    </source>
</evidence>
<protein>
    <submittedName>
        <fullName evidence="1">Uncharacterized protein</fullName>
    </submittedName>
</protein>
<reference evidence="1" key="2">
    <citation type="journal article" date="2022" name="New Phytol.">
        <title>Evolutionary transition to the ectomycorrhizal habit in the genomes of a hyperdiverse lineage of mushroom-forming fungi.</title>
        <authorList>
            <person name="Looney B."/>
            <person name="Miyauchi S."/>
            <person name="Morin E."/>
            <person name="Drula E."/>
            <person name="Courty P.E."/>
            <person name="Kohler A."/>
            <person name="Kuo A."/>
            <person name="LaButti K."/>
            <person name="Pangilinan J."/>
            <person name="Lipzen A."/>
            <person name="Riley R."/>
            <person name="Andreopoulos W."/>
            <person name="He G."/>
            <person name="Johnson J."/>
            <person name="Nolan M."/>
            <person name="Tritt A."/>
            <person name="Barry K.W."/>
            <person name="Grigoriev I.V."/>
            <person name="Nagy L.G."/>
            <person name="Hibbett D."/>
            <person name="Henrissat B."/>
            <person name="Matheny P.B."/>
            <person name="Labbe J."/>
            <person name="Martin F.M."/>
        </authorList>
    </citation>
    <scope>NUCLEOTIDE SEQUENCE</scope>
    <source>
        <strain evidence="1">HHB10654</strain>
    </source>
</reference>
<organism evidence="1 2">
    <name type="scientific">Artomyces pyxidatus</name>
    <dbReference type="NCBI Taxonomy" id="48021"/>
    <lineage>
        <taxon>Eukaryota</taxon>
        <taxon>Fungi</taxon>
        <taxon>Dikarya</taxon>
        <taxon>Basidiomycota</taxon>
        <taxon>Agaricomycotina</taxon>
        <taxon>Agaricomycetes</taxon>
        <taxon>Russulales</taxon>
        <taxon>Auriscalpiaceae</taxon>
        <taxon>Artomyces</taxon>
    </lineage>
</organism>
<proteinExistence type="predicted"/>
<name>A0ACB8SKG8_9AGAM</name>